<gene>
    <name evidence="2" type="ORF">HMF7854_01795</name>
</gene>
<dbReference type="Proteomes" id="UP000274661">
    <property type="component" value="Unassembled WGS sequence"/>
</dbReference>
<evidence type="ECO:0000256" key="1">
    <source>
        <dbReference type="SAM" id="MobiDB-lite"/>
    </source>
</evidence>
<evidence type="ECO:0000313" key="2">
    <source>
        <dbReference type="EMBL" id="RST29698.1"/>
    </source>
</evidence>
<reference evidence="2 3" key="1">
    <citation type="submission" date="2018-12" db="EMBL/GenBank/DDBJ databases">
        <title>Sphingomonas sp. HMF7854 Genome sequencing and assembly.</title>
        <authorList>
            <person name="Cha I."/>
            <person name="Kang H."/>
            <person name="Kim H."/>
            <person name="Kang J."/>
            <person name="Joh K."/>
        </authorList>
    </citation>
    <scope>NUCLEOTIDE SEQUENCE [LARGE SCALE GENOMIC DNA]</scope>
    <source>
        <strain evidence="2 3">HMF7854</strain>
    </source>
</reference>
<name>A0A429V6X4_9SPHN</name>
<evidence type="ECO:0008006" key="4">
    <source>
        <dbReference type="Google" id="ProtNLM"/>
    </source>
</evidence>
<sequence length="93" mass="9497">MFSDPRRRSALVAGLLLATAGCTPVDPGLGDAVKYDQLVQTINPDPRYPAGGAQPGDSGAHGAKAVRDYRTGQVKQLEVQSTSSGSSSGGGPR</sequence>
<feature type="region of interest" description="Disordered" evidence="1">
    <location>
        <begin position="44"/>
        <end position="93"/>
    </location>
</feature>
<accession>A0A429V6X4</accession>
<dbReference type="PROSITE" id="PS51257">
    <property type="entry name" value="PROKAR_LIPOPROTEIN"/>
    <property type="match status" value="1"/>
</dbReference>
<evidence type="ECO:0000313" key="3">
    <source>
        <dbReference type="Proteomes" id="UP000274661"/>
    </source>
</evidence>
<comment type="caution">
    <text evidence="2">The sequence shown here is derived from an EMBL/GenBank/DDBJ whole genome shotgun (WGS) entry which is preliminary data.</text>
</comment>
<dbReference type="OrthoDB" id="7409056at2"/>
<keyword evidence="3" id="KW-1185">Reference proteome</keyword>
<proteinExistence type="predicted"/>
<dbReference type="AlphaFoldDB" id="A0A429V6X4"/>
<organism evidence="2 3">
    <name type="scientific">Sphingomonas ginkgonis</name>
    <dbReference type="NCBI Taxonomy" id="2315330"/>
    <lineage>
        <taxon>Bacteria</taxon>
        <taxon>Pseudomonadati</taxon>
        <taxon>Pseudomonadota</taxon>
        <taxon>Alphaproteobacteria</taxon>
        <taxon>Sphingomonadales</taxon>
        <taxon>Sphingomonadaceae</taxon>
        <taxon>Sphingomonas</taxon>
    </lineage>
</organism>
<dbReference type="EMBL" id="RWJF01000001">
    <property type="protein sequence ID" value="RST29698.1"/>
    <property type="molecule type" value="Genomic_DNA"/>
</dbReference>
<dbReference type="RefSeq" id="WP_126717537.1">
    <property type="nucleotide sequence ID" value="NZ_RWJF01000001.1"/>
</dbReference>
<protein>
    <recommendedName>
        <fullName evidence="4">Lipoprotein</fullName>
    </recommendedName>
</protein>